<evidence type="ECO:0000256" key="4">
    <source>
        <dbReference type="ARBA" id="ARBA00022827"/>
    </source>
</evidence>
<feature type="region of interest" description="Disordered" evidence="6">
    <location>
        <begin position="129"/>
        <end position="152"/>
    </location>
</feature>
<dbReference type="InterPro" id="IPR050416">
    <property type="entry name" value="FAD-linked_Oxidoreductase"/>
</dbReference>
<feature type="domain" description="FAD-binding PCMH-type" evidence="7">
    <location>
        <begin position="69"/>
        <end position="268"/>
    </location>
</feature>
<evidence type="ECO:0000313" key="8">
    <source>
        <dbReference type="EMBL" id="ROV90204.1"/>
    </source>
</evidence>
<comment type="cofactor">
    <cofactor evidence="1">
        <name>FAD</name>
        <dbReference type="ChEBI" id="CHEBI:57692"/>
    </cofactor>
</comment>
<dbReference type="GO" id="GO:0016491">
    <property type="term" value="F:oxidoreductase activity"/>
    <property type="evidence" value="ECO:0007669"/>
    <property type="project" value="UniProtKB-KW"/>
</dbReference>
<dbReference type="Pfam" id="PF01565">
    <property type="entry name" value="FAD_binding_4"/>
    <property type="match status" value="2"/>
</dbReference>
<proteinExistence type="inferred from homology"/>
<dbReference type="AlphaFoldDB" id="A0A423VGX6"/>
<accession>A0A423VGX6</accession>
<dbReference type="PANTHER" id="PTHR42973:SF39">
    <property type="entry name" value="FAD-BINDING PCMH-TYPE DOMAIN-CONTAINING PROTEIN"/>
    <property type="match status" value="1"/>
</dbReference>
<evidence type="ECO:0000313" key="9">
    <source>
        <dbReference type="Proteomes" id="UP000284375"/>
    </source>
</evidence>
<name>A0A423VGX6_CYTCH</name>
<dbReference type="Gene3D" id="3.30.465.10">
    <property type="match status" value="1"/>
</dbReference>
<sequence length="502" mass="55443">MAGIIVPKTINDNNGTASKEQEQQRQQQEQVLVPDHPDDLPILYRDSTPREEFLDSVWGHVFNHRRATESRVPRAVVHATSTSHVAAAVRLANELKCRVSVRSGGHSWAAWSVRDDAICIDLGALPGGKHHGHHGHGEGKGDGQREGKSGQGLEYDERTRILSCPPSATGRMVNGFLEGKGRMFAGGHCPDVGLGGFLLQGGMGWNCKNWGWACESLVGLDAVTADGRVVYASQGENADLFWAARGAGPGDKDTEIVAVGQYVPEHQDPVILANFLTFKPSRAEGEAALKPLHDHPGRPPNPLVQVYARPTSLPDQYVPQGMSNPEGHRYCSENAYVRNDEDVPSVLEEAFTTLPHRKAFAIYFGMAPTSRRAHYAMAVAANANANGDGNAVDNESYVGSMALSMQSDHYFAVYTVWETPEDDERCIAWTHDVIRRVERFSAGSYLGDADFQHRRTKFWKDGNARQLMEIRRRWDPEGRICGYLDDGDKSGVEGLRNEFEWE</sequence>
<evidence type="ECO:0000256" key="3">
    <source>
        <dbReference type="ARBA" id="ARBA00022630"/>
    </source>
</evidence>
<feature type="region of interest" description="Disordered" evidence="6">
    <location>
        <begin position="1"/>
        <end position="26"/>
    </location>
</feature>
<dbReference type="EMBL" id="LJZO01000052">
    <property type="protein sequence ID" value="ROV90204.1"/>
    <property type="molecule type" value="Genomic_DNA"/>
</dbReference>
<comment type="similarity">
    <text evidence="2">Belongs to the oxygen-dependent FAD-linked oxidoreductase family.</text>
</comment>
<evidence type="ECO:0000259" key="7">
    <source>
        <dbReference type="PROSITE" id="PS51387"/>
    </source>
</evidence>
<dbReference type="SUPFAM" id="SSF56176">
    <property type="entry name" value="FAD-binding/transporter-associated domain-like"/>
    <property type="match status" value="1"/>
</dbReference>
<dbReference type="OrthoDB" id="415825at2759"/>
<dbReference type="InterPro" id="IPR016167">
    <property type="entry name" value="FAD-bd_PCMH_sub1"/>
</dbReference>
<feature type="compositionally biased region" description="Basic and acidic residues" evidence="6">
    <location>
        <begin position="135"/>
        <end position="148"/>
    </location>
</feature>
<dbReference type="InterPro" id="IPR006094">
    <property type="entry name" value="Oxid_FAD_bind_N"/>
</dbReference>
<dbReference type="InterPro" id="IPR016169">
    <property type="entry name" value="FAD-bd_PCMH_sub2"/>
</dbReference>
<organism evidence="8 9">
    <name type="scientific">Cytospora chrysosperma</name>
    <name type="common">Cytospora canker fungus</name>
    <name type="synonym">Sphaeria chrysosperma</name>
    <dbReference type="NCBI Taxonomy" id="252740"/>
    <lineage>
        <taxon>Eukaryota</taxon>
        <taxon>Fungi</taxon>
        <taxon>Dikarya</taxon>
        <taxon>Ascomycota</taxon>
        <taxon>Pezizomycotina</taxon>
        <taxon>Sordariomycetes</taxon>
        <taxon>Sordariomycetidae</taxon>
        <taxon>Diaporthales</taxon>
        <taxon>Cytosporaceae</taxon>
        <taxon>Cytospora</taxon>
    </lineage>
</organism>
<dbReference type="Gene3D" id="3.30.43.10">
    <property type="entry name" value="Uridine Diphospho-n-acetylenolpyruvylglucosamine Reductase, domain 2"/>
    <property type="match status" value="1"/>
</dbReference>
<evidence type="ECO:0000256" key="6">
    <source>
        <dbReference type="SAM" id="MobiDB-lite"/>
    </source>
</evidence>
<protein>
    <recommendedName>
        <fullName evidence="7">FAD-binding PCMH-type domain-containing protein</fullName>
    </recommendedName>
</protein>
<dbReference type="PANTHER" id="PTHR42973">
    <property type="entry name" value="BINDING OXIDOREDUCTASE, PUTATIVE (AFU_ORTHOLOGUE AFUA_1G17690)-RELATED"/>
    <property type="match status" value="1"/>
</dbReference>
<evidence type="ECO:0000256" key="5">
    <source>
        <dbReference type="ARBA" id="ARBA00023002"/>
    </source>
</evidence>
<evidence type="ECO:0000256" key="1">
    <source>
        <dbReference type="ARBA" id="ARBA00001974"/>
    </source>
</evidence>
<dbReference type="Proteomes" id="UP000284375">
    <property type="component" value="Unassembled WGS sequence"/>
</dbReference>
<keyword evidence="9" id="KW-1185">Reference proteome</keyword>
<keyword evidence="5" id="KW-0560">Oxidoreductase</keyword>
<dbReference type="PROSITE" id="PS51387">
    <property type="entry name" value="FAD_PCMH"/>
    <property type="match status" value="1"/>
</dbReference>
<dbReference type="InterPro" id="IPR016166">
    <property type="entry name" value="FAD-bd_PCMH"/>
</dbReference>
<keyword evidence="3" id="KW-0285">Flavoprotein</keyword>
<comment type="caution">
    <text evidence="8">The sequence shown here is derived from an EMBL/GenBank/DDBJ whole genome shotgun (WGS) entry which is preliminary data.</text>
</comment>
<keyword evidence="4" id="KW-0274">FAD</keyword>
<dbReference type="Gene3D" id="3.40.462.20">
    <property type="match status" value="1"/>
</dbReference>
<reference evidence="8 9" key="1">
    <citation type="submission" date="2015-09" db="EMBL/GenBank/DDBJ databases">
        <title>Host preference determinants of Valsa canker pathogens revealed by comparative genomics.</title>
        <authorList>
            <person name="Yin Z."/>
            <person name="Huang L."/>
        </authorList>
    </citation>
    <scope>NUCLEOTIDE SEQUENCE [LARGE SCALE GENOMIC DNA]</scope>
    <source>
        <strain evidence="8 9">YSFL</strain>
    </source>
</reference>
<gene>
    <name evidence="8" type="ORF">VSDG_08770</name>
</gene>
<dbReference type="GO" id="GO:0071949">
    <property type="term" value="F:FAD binding"/>
    <property type="evidence" value="ECO:0007669"/>
    <property type="project" value="InterPro"/>
</dbReference>
<evidence type="ECO:0000256" key="2">
    <source>
        <dbReference type="ARBA" id="ARBA00005466"/>
    </source>
</evidence>
<dbReference type="InterPro" id="IPR036318">
    <property type="entry name" value="FAD-bd_PCMH-like_sf"/>
</dbReference>
<dbReference type="STRING" id="252740.A0A423VGX6"/>